<dbReference type="Proteomes" id="UP000646911">
    <property type="component" value="Unassembled WGS sequence"/>
</dbReference>
<comment type="caution">
    <text evidence="1">The sequence shown here is derived from an EMBL/GenBank/DDBJ whole genome shotgun (WGS) entry which is preliminary data.</text>
</comment>
<organism evidence="1 2">
    <name type="scientific">Undibacterium umbellatum</name>
    <dbReference type="NCBI Taxonomy" id="2762300"/>
    <lineage>
        <taxon>Bacteria</taxon>
        <taxon>Pseudomonadati</taxon>
        <taxon>Pseudomonadota</taxon>
        <taxon>Betaproteobacteria</taxon>
        <taxon>Burkholderiales</taxon>
        <taxon>Oxalobacteraceae</taxon>
        <taxon>Undibacterium</taxon>
    </lineage>
</organism>
<gene>
    <name evidence="1" type="ORF">H8L47_25080</name>
</gene>
<evidence type="ECO:0000313" key="1">
    <source>
        <dbReference type="EMBL" id="MBC3910850.1"/>
    </source>
</evidence>
<reference evidence="1 2" key="1">
    <citation type="submission" date="2020-08" db="EMBL/GenBank/DDBJ databases">
        <title>Novel species isolated from subtropical streams in China.</title>
        <authorList>
            <person name="Lu H."/>
        </authorList>
    </citation>
    <scope>NUCLEOTIDE SEQUENCE [LARGE SCALE GENOMIC DNA]</scope>
    <source>
        <strain evidence="1 2">NL8W</strain>
    </source>
</reference>
<evidence type="ECO:0000313" key="2">
    <source>
        <dbReference type="Proteomes" id="UP000646911"/>
    </source>
</evidence>
<protein>
    <submittedName>
        <fullName evidence="1">Uncharacterized protein</fullName>
    </submittedName>
</protein>
<dbReference type="RefSeq" id="WP_186956421.1">
    <property type="nucleotide sequence ID" value="NZ_JACOFX010000020.1"/>
</dbReference>
<sequence length="52" mass="5629">MKSAEIQEGIVVNIALGMVATYIPCDDTVSIGDHWDGKAFTKPLIEEKIHGS</sequence>
<keyword evidence="2" id="KW-1185">Reference proteome</keyword>
<accession>A0ABR6ZGJ1</accession>
<proteinExistence type="predicted"/>
<name>A0ABR6ZGJ1_9BURK</name>
<dbReference type="EMBL" id="JACOFX010000020">
    <property type="protein sequence ID" value="MBC3910850.1"/>
    <property type="molecule type" value="Genomic_DNA"/>
</dbReference>